<reference evidence="2 4" key="1">
    <citation type="journal article" date="2012" name="Nature">
        <title>Algal genomes reveal evolutionary mosaicism and the fate of nucleomorphs.</title>
        <authorList>
            <consortium name="DOE Joint Genome Institute"/>
            <person name="Curtis B.A."/>
            <person name="Tanifuji G."/>
            <person name="Burki F."/>
            <person name="Gruber A."/>
            <person name="Irimia M."/>
            <person name="Maruyama S."/>
            <person name="Arias M.C."/>
            <person name="Ball S.G."/>
            <person name="Gile G.H."/>
            <person name="Hirakawa Y."/>
            <person name="Hopkins J.F."/>
            <person name="Kuo A."/>
            <person name="Rensing S.A."/>
            <person name="Schmutz J."/>
            <person name="Symeonidi A."/>
            <person name="Elias M."/>
            <person name="Eveleigh R.J."/>
            <person name="Herman E.K."/>
            <person name="Klute M.J."/>
            <person name="Nakayama T."/>
            <person name="Obornik M."/>
            <person name="Reyes-Prieto A."/>
            <person name="Armbrust E.V."/>
            <person name="Aves S.J."/>
            <person name="Beiko R.G."/>
            <person name="Coutinho P."/>
            <person name="Dacks J.B."/>
            <person name="Durnford D.G."/>
            <person name="Fast N.M."/>
            <person name="Green B.R."/>
            <person name="Grisdale C.J."/>
            <person name="Hempel F."/>
            <person name="Henrissat B."/>
            <person name="Hoppner M.P."/>
            <person name="Ishida K."/>
            <person name="Kim E."/>
            <person name="Koreny L."/>
            <person name="Kroth P.G."/>
            <person name="Liu Y."/>
            <person name="Malik S.B."/>
            <person name="Maier U.G."/>
            <person name="McRose D."/>
            <person name="Mock T."/>
            <person name="Neilson J.A."/>
            <person name="Onodera N.T."/>
            <person name="Poole A.M."/>
            <person name="Pritham E.J."/>
            <person name="Richards T.A."/>
            <person name="Rocap G."/>
            <person name="Roy S.W."/>
            <person name="Sarai C."/>
            <person name="Schaack S."/>
            <person name="Shirato S."/>
            <person name="Slamovits C.H."/>
            <person name="Spencer D.F."/>
            <person name="Suzuki S."/>
            <person name="Worden A.Z."/>
            <person name="Zauner S."/>
            <person name="Barry K."/>
            <person name="Bell C."/>
            <person name="Bharti A.K."/>
            <person name="Crow J.A."/>
            <person name="Grimwood J."/>
            <person name="Kramer R."/>
            <person name="Lindquist E."/>
            <person name="Lucas S."/>
            <person name="Salamov A."/>
            <person name="McFadden G.I."/>
            <person name="Lane C.E."/>
            <person name="Keeling P.J."/>
            <person name="Gray M.W."/>
            <person name="Grigoriev I.V."/>
            <person name="Archibald J.M."/>
        </authorList>
    </citation>
    <scope>NUCLEOTIDE SEQUENCE</scope>
    <source>
        <strain evidence="2 4">CCMP2712</strain>
    </source>
</reference>
<dbReference type="AlphaFoldDB" id="L1IFC8"/>
<dbReference type="HOGENOM" id="CLU_1153546_0_0_1"/>
<keyword evidence="4" id="KW-1185">Reference proteome</keyword>
<gene>
    <name evidence="2" type="ORF">GUITHDRAFT_155714</name>
</gene>
<protein>
    <submittedName>
        <fullName evidence="2 3">Uncharacterized protein</fullName>
    </submittedName>
</protein>
<organism evidence="2">
    <name type="scientific">Guillardia theta (strain CCMP2712)</name>
    <name type="common">Cryptophyte</name>
    <dbReference type="NCBI Taxonomy" id="905079"/>
    <lineage>
        <taxon>Eukaryota</taxon>
        <taxon>Cryptophyceae</taxon>
        <taxon>Pyrenomonadales</taxon>
        <taxon>Geminigeraceae</taxon>
        <taxon>Guillardia</taxon>
    </lineage>
</organism>
<evidence type="ECO:0000313" key="4">
    <source>
        <dbReference type="Proteomes" id="UP000011087"/>
    </source>
</evidence>
<evidence type="ECO:0000313" key="3">
    <source>
        <dbReference type="EnsemblProtists" id="EKX34560"/>
    </source>
</evidence>
<accession>L1IFC8</accession>
<name>L1IFC8_GUITC</name>
<evidence type="ECO:0000256" key="1">
    <source>
        <dbReference type="SAM" id="SignalP"/>
    </source>
</evidence>
<reference evidence="3" key="3">
    <citation type="submission" date="2016-03" db="UniProtKB">
        <authorList>
            <consortium name="EnsemblProtists"/>
        </authorList>
    </citation>
    <scope>IDENTIFICATION</scope>
</reference>
<dbReference type="KEGG" id="gtt:GUITHDRAFT_155714"/>
<dbReference type="Proteomes" id="UP000011087">
    <property type="component" value="Unassembled WGS sequence"/>
</dbReference>
<dbReference type="PaxDb" id="55529-EKX34560"/>
<dbReference type="GeneID" id="17291297"/>
<dbReference type="RefSeq" id="XP_005821540.1">
    <property type="nucleotide sequence ID" value="XM_005821483.1"/>
</dbReference>
<proteinExistence type="predicted"/>
<dbReference type="EnsemblProtists" id="EKX34560">
    <property type="protein sequence ID" value="EKX34560"/>
    <property type="gene ID" value="GUITHDRAFT_155714"/>
</dbReference>
<feature type="signal peptide" evidence="1">
    <location>
        <begin position="1"/>
        <end position="24"/>
    </location>
</feature>
<keyword evidence="1" id="KW-0732">Signal</keyword>
<feature type="chain" id="PRO_5008769953" evidence="1">
    <location>
        <begin position="25"/>
        <end position="241"/>
    </location>
</feature>
<sequence>MAVRYSKVTAAVAAACLVLGVTQMSQRSSPSVLKQDKASGHQGVTYQPLPKFSPIGTDAAFMGKGDGEGTSVADRAKFQMLPAINIKNIKNMNIAQCKAWGRQFAKARMHSLKDKVGTPSDRRIAAHCSQLIHKQIADTKDAIEKRDAALKKYYKPHSAAKAPVQKADIKKAPVAVAAAKTQVKALKSTVPGWKRIAGVPMHHKFGFNKKLHMGALAQYKREEVANKASKSMKYFKKVGLY</sequence>
<dbReference type="EMBL" id="JH993107">
    <property type="protein sequence ID" value="EKX34560.1"/>
    <property type="molecule type" value="Genomic_DNA"/>
</dbReference>
<reference evidence="4" key="2">
    <citation type="submission" date="2012-11" db="EMBL/GenBank/DDBJ databases">
        <authorList>
            <person name="Kuo A."/>
            <person name="Curtis B.A."/>
            <person name="Tanifuji G."/>
            <person name="Burki F."/>
            <person name="Gruber A."/>
            <person name="Irimia M."/>
            <person name="Maruyama S."/>
            <person name="Arias M.C."/>
            <person name="Ball S.G."/>
            <person name="Gile G.H."/>
            <person name="Hirakawa Y."/>
            <person name="Hopkins J.F."/>
            <person name="Rensing S.A."/>
            <person name="Schmutz J."/>
            <person name="Symeonidi A."/>
            <person name="Elias M."/>
            <person name="Eveleigh R.J."/>
            <person name="Herman E.K."/>
            <person name="Klute M.J."/>
            <person name="Nakayama T."/>
            <person name="Obornik M."/>
            <person name="Reyes-Prieto A."/>
            <person name="Armbrust E.V."/>
            <person name="Aves S.J."/>
            <person name="Beiko R.G."/>
            <person name="Coutinho P."/>
            <person name="Dacks J.B."/>
            <person name="Durnford D.G."/>
            <person name="Fast N.M."/>
            <person name="Green B.R."/>
            <person name="Grisdale C."/>
            <person name="Hempe F."/>
            <person name="Henrissat B."/>
            <person name="Hoppner M.P."/>
            <person name="Ishida K.-I."/>
            <person name="Kim E."/>
            <person name="Koreny L."/>
            <person name="Kroth P.G."/>
            <person name="Liu Y."/>
            <person name="Malik S.-B."/>
            <person name="Maier U.G."/>
            <person name="McRose D."/>
            <person name="Mock T."/>
            <person name="Neilson J.A."/>
            <person name="Onodera N.T."/>
            <person name="Poole A.M."/>
            <person name="Pritham E.J."/>
            <person name="Richards T.A."/>
            <person name="Rocap G."/>
            <person name="Roy S.W."/>
            <person name="Sarai C."/>
            <person name="Schaack S."/>
            <person name="Shirato S."/>
            <person name="Slamovits C.H."/>
            <person name="Spencer D.F."/>
            <person name="Suzuki S."/>
            <person name="Worden A.Z."/>
            <person name="Zauner S."/>
            <person name="Barry K."/>
            <person name="Bell C."/>
            <person name="Bharti A.K."/>
            <person name="Crow J.A."/>
            <person name="Grimwood J."/>
            <person name="Kramer R."/>
            <person name="Lindquist E."/>
            <person name="Lucas S."/>
            <person name="Salamov A."/>
            <person name="McFadden G.I."/>
            <person name="Lane C.E."/>
            <person name="Keeling P.J."/>
            <person name="Gray M.W."/>
            <person name="Grigoriev I.V."/>
            <person name="Archibald J.M."/>
        </authorList>
    </citation>
    <scope>NUCLEOTIDE SEQUENCE</scope>
    <source>
        <strain evidence="4">CCMP2712</strain>
    </source>
</reference>
<evidence type="ECO:0000313" key="2">
    <source>
        <dbReference type="EMBL" id="EKX34560.1"/>
    </source>
</evidence>